<gene>
    <name evidence="2" type="ORF">HID58_000110</name>
</gene>
<accession>A0ABQ8EGE5</accession>
<dbReference type="InterPro" id="IPR029039">
    <property type="entry name" value="Flavoprotein-like_sf"/>
</dbReference>
<protein>
    <submittedName>
        <fullName evidence="2">Uncharacterized protein</fullName>
    </submittedName>
</protein>
<reference evidence="2 3" key="1">
    <citation type="submission" date="2021-05" db="EMBL/GenBank/DDBJ databases">
        <title>Genome Assembly of Synthetic Allotetraploid Brassica napus Reveals Homoeologous Exchanges between Subgenomes.</title>
        <authorList>
            <person name="Davis J.T."/>
        </authorList>
    </citation>
    <scope>NUCLEOTIDE SEQUENCE [LARGE SCALE GENOMIC DNA]</scope>
    <source>
        <strain evidence="3">cv. Da-Ae</strain>
        <tissue evidence="2">Seedling</tissue>
    </source>
</reference>
<name>A0ABQ8EGE5_BRANA</name>
<dbReference type="Proteomes" id="UP000824890">
    <property type="component" value="Unassembled WGS sequence"/>
</dbReference>
<organism evidence="2 3">
    <name type="scientific">Brassica napus</name>
    <name type="common">Rape</name>
    <dbReference type="NCBI Taxonomy" id="3708"/>
    <lineage>
        <taxon>Eukaryota</taxon>
        <taxon>Viridiplantae</taxon>
        <taxon>Streptophyta</taxon>
        <taxon>Embryophyta</taxon>
        <taxon>Tracheophyta</taxon>
        <taxon>Spermatophyta</taxon>
        <taxon>Magnoliopsida</taxon>
        <taxon>eudicotyledons</taxon>
        <taxon>Gunneridae</taxon>
        <taxon>Pentapetalae</taxon>
        <taxon>rosids</taxon>
        <taxon>malvids</taxon>
        <taxon>Brassicales</taxon>
        <taxon>Brassicaceae</taxon>
        <taxon>Brassiceae</taxon>
        <taxon>Brassica</taxon>
    </lineage>
</organism>
<evidence type="ECO:0000313" key="2">
    <source>
        <dbReference type="EMBL" id="KAH0940473.1"/>
    </source>
</evidence>
<evidence type="ECO:0000256" key="1">
    <source>
        <dbReference type="SAM" id="MobiDB-lite"/>
    </source>
</evidence>
<comment type="caution">
    <text evidence="2">The sequence shown here is derived from an EMBL/GenBank/DDBJ whole genome shotgun (WGS) entry which is preliminary data.</text>
</comment>
<feature type="region of interest" description="Disordered" evidence="1">
    <location>
        <begin position="70"/>
        <end position="96"/>
    </location>
</feature>
<keyword evidence="3" id="KW-1185">Reference proteome</keyword>
<evidence type="ECO:0000313" key="3">
    <source>
        <dbReference type="Proteomes" id="UP000824890"/>
    </source>
</evidence>
<dbReference type="EMBL" id="JAGKQM010000001">
    <property type="protein sequence ID" value="KAH0940473.1"/>
    <property type="molecule type" value="Genomic_DNA"/>
</dbReference>
<dbReference type="SUPFAM" id="SSF52218">
    <property type="entry name" value="Flavoproteins"/>
    <property type="match status" value="1"/>
</dbReference>
<proteinExistence type="predicted"/>
<sequence length="235" mass="25243">MSLTRVHNLGLKHTQHIGLGMSTEGLSRGPGPFKPVAGRAFMTRKKAGLTGQGLFGSGSKAVRPSLTAGRPIEPHLEASSIPLLSSPENEKKERVKGIGASTTTVRRNGAPTMAVPATVLPPSGDHIVLELHQQSFFTCIGDDEVDDGRKKVTIFFGTQTGTAEGFAKDDYDADDDEYEEKQYVLQVAKVVDDILVEQGAQRLVQVGLGDDDQCIDYSTLVETSLFTDSNQSIVV</sequence>